<evidence type="ECO:0000313" key="1">
    <source>
        <dbReference type="EMBL" id="GEO72975.1"/>
    </source>
</evidence>
<evidence type="ECO:0000313" key="3">
    <source>
        <dbReference type="Proteomes" id="UP000195412"/>
    </source>
</evidence>
<dbReference type="InterPro" id="IPR007337">
    <property type="entry name" value="RelB/DinJ"/>
</dbReference>
<dbReference type="EMBL" id="LT854705">
    <property type="protein sequence ID" value="SMS15263.1"/>
    <property type="molecule type" value="Genomic_DNA"/>
</dbReference>
<dbReference type="KEGG" id="lzy:LZ3411_2213"/>
<dbReference type="Proteomes" id="UP000195412">
    <property type="component" value="Chromosome I"/>
</dbReference>
<dbReference type="Gene3D" id="1.10.1220.10">
    <property type="entry name" value="Met repressor-like"/>
    <property type="match status" value="1"/>
</dbReference>
<reference evidence="1 4" key="3">
    <citation type="submission" date="2019-07" db="EMBL/GenBank/DDBJ databases">
        <title>Whole genome shotgun sequence of Lactobacillus zymae NBRC 107157.</title>
        <authorList>
            <person name="Hosoyama A."/>
            <person name="Uohara A."/>
            <person name="Ohji S."/>
            <person name="Ichikawa N."/>
        </authorList>
    </citation>
    <scope>NUCLEOTIDE SEQUENCE [LARGE SCALE GENOMIC DNA]</scope>
    <source>
        <strain evidence="1 4">NBRC 107157</strain>
    </source>
</reference>
<name>A0A1Y6K2E3_9LACO</name>
<dbReference type="EMBL" id="BJZK01000032">
    <property type="protein sequence ID" value="GEO72975.1"/>
    <property type="molecule type" value="Genomic_DNA"/>
</dbReference>
<dbReference type="RefSeq" id="WP_057733855.1">
    <property type="nucleotide sequence ID" value="NZ_BJZK01000032.1"/>
</dbReference>
<organism evidence="2 3">
    <name type="scientific">Levilactobacillus zymae</name>
    <dbReference type="NCBI Taxonomy" id="267363"/>
    <lineage>
        <taxon>Bacteria</taxon>
        <taxon>Bacillati</taxon>
        <taxon>Bacillota</taxon>
        <taxon>Bacilli</taxon>
        <taxon>Lactobacillales</taxon>
        <taxon>Lactobacillaceae</taxon>
        <taxon>Levilactobacillus</taxon>
    </lineage>
</organism>
<sequence length="90" mass="9882">MQNTDTDRVNSRIDSTIKLKAQAELKKNGLTISEYIRIILTGVAEHGLPENFAMPSTDVNQAILEMVDAKAQHQSLPGGDSKAAFERTLK</sequence>
<evidence type="ECO:0000313" key="2">
    <source>
        <dbReference type="EMBL" id="SMS15263.1"/>
    </source>
</evidence>
<evidence type="ECO:0000313" key="4">
    <source>
        <dbReference type="Proteomes" id="UP000321794"/>
    </source>
</evidence>
<dbReference type="InterPro" id="IPR013321">
    <property type="entry name" value="Arc_rbn_hlx_hlx"/>
</dbReference>
<reference evidence="2" key="1">
    <citation type="submission" date="2017-05" db="EMBL/GenBank/DDBJ databases">
        <authorList>
            <person name="Song R."/>
            <person name="Chenine A.L."/>
            <person name="Ruprecht R.M."/>
        </authorList>
    </citation>
    <scope>NUCLEOTIDE SEQUENCE</scope>
    <source>
        <strain evidence="2">ACA-DC 3411</strain>
    </source>
</reference>
<accession>A0A1Y6K2E3</accession>
<dbReference type="GO" id="GO:0006355">
    <property type="term" value="P:regulation of DNA-templated transcription"/>
    <property type="evidence" value="ECO:0007669"/>
    <property type="project" value="InterPro"/>
</dbReference>
<dbReference type="Pfam" id="PF04221">
    <property type="entry name" value="RelB"/>
    <property type="match status" value="1"/>
</dbReference>
<protein>
    <recommendedName>
        <fullName evidence="5">Damage-inducible protein J</fullName>
    </recommendedName>
</protein>
<dbReference type="Proteomes" id="UP000321794">
    <property type="component" value="Unassembled WGS sequence"/>
</dbReference>
<reference evidence="3" key="2">
    <citation type="submission" date="2017-05" db="EMBL/GenBank/DDBJ databases">
        <authorList>
            <person name="Papadimitriou K."/>
        </authorList>
    </citation>
    <scope>NUCLEOTIDE SEQUENCE [LARGE SCALE GENOMIC DNA]</scope>
    <source>
        <strain evidence="3">ACA-DC 3411</strain>
    </source>
</reference>
<dbReference type="AlphaFoldDB" id="A0A1Y6K2E3"/>
<gene>
    <name evidence="2" type="ORF">LZ3411_2213</name>
    <name evidence="1" type="ORF">LZY01_21430</name>
</gene>
<keyword evidence="4" id="KW-1185">Reference proteome</keyword>
<proteinExistence type="predicted"/>
<evidence type="ECO:0008006" key="5">
    <source>
        <dbReference type="Google" id="ProtNLM"/>
    </source>
</evidence>